<evidence type="ECO:0000313" key="2">
    <source>
        <dbReference type="EMBL" id="BCQ34668.1"/>
    </source>
</evidence>
<sequence length="234" mass="26435">MPVNWPDGMKNDFFCTPVHTLTGELIAIDLSYRPQPQAVTGLSGAVLTSLSPQERLLNQLLIVEEYADYFRQHGLLCSVAIDFQLARAVTESSFIQQILSQLPFVRLKLSEDFPNLHDGMNNPLLRTLIEQLNIIWLDDLGAGDANLNALQSNMFEAVKLDRQFYLENVDKPFFTVLINHIRQYTNRVIVEGVAGDGQLETLRNSKIWGVQGYFSPALTLENLDHSDGQRCENL</sequence>
<name>A0ABM7MZK9_ERWRD</name>
<dbReference type="InterPro" id="IPR050706">
    <property type="entry name" value="Cyclic-di-GMP_PDE-like"/>
</dbReference>
<accession>A0ABM7MZK9</accession>
<dbReference type="InterPro" id="IPR035919">
    <property type="entry name" value="EAL_sf"/>
</dbReference>
<reference evidence="2 3" key="1">
    <citation type="submission" date="2021-01" db="EMBL/GenBank/DDBJ databases">
        <title>Complete genome sequence of Erwinia rhapontici MAFF 311153.</title>
        <authorList>
            <person name="Morohoshi T."/>
            <person name="Someya N."/>
        </authorList>
    </citation>
    <scope>NUCLEOTIDE SEQUENCE [LARGE SCALE GENOMIC DNA]</scope>
    <source>
        <strain evidence="2 3">MAFF 311153</strain>
    </source>
</reference>
<feature type="domain" description="EAL" evidence="1">
    <location>
        <begin position="1"/>
        <end position="232"/>
    </location>
</feature>
<dbReference type="Pfam" id="PF00563">
    <property type="entry name" value="EAL"/>
    <property type="match status" value="1"/>
</dbReference>
<dbReference type="EMBL" id="AP024329">
    <property type="protein sequence ID" value="BCQ34668.1"/>
    <property type="molecule type" value="Genomic_DNA"/>
</dbReference>
<dbReference type="SUPFAM" id="SSF141868">
    <property type="entry name" value="EAL domain-like"/>
    <property type="match status" value="1"/>
</dbReference>
<dbReference type="PROSITE" id="PS50883">
    <property type="entry name" value="EAL"/>
    <property type="match status" value="1"/>
</dbReference>
<keyword evidence="3" id="KW-1185">Reference proteome</keyword>
<dbReference type="PANTHER" id="PTHR33121">
    <property type="entry name" value="CYCLIC DI-GMP PHOSPHODIESTERASE PDEF"/>
    <property type="match status" value="1"/>
</dbReference>
<gene>
    <name evidence="2" type="ORF">ERHA53_20110</name>
</gene>
<dbReference type="InterPro" id="IPR001633">
    <property type="entry name" value="EAL_dom"/>
</dbReference>
<dbReference type="PANTHER" id="PTHR33121:SF78">
    <property type="entry name" value="CYCLIC DI-GMP PHOSPHODIESTERASE PDEH"/>
    <property type="match status" value="1"/>
</dbReference>
<protein>
    <submittedName>
        <fullName evidence="2">Diguanylate phosphodiesterase</fullName>
    </submittedName>
</protein>
<evidence type="ECO:0000313" key="3">
    <source>
        <dbReference type="Proteomes" id="UP000677515"/>
    </source>
</evidence>
<dbReference type="SMART" id="SM00052">
    <property type="entry name" value="EAL"/>
    <property type="match status" value="1"/>
</dbReference>
<evidence type="ECO:0000259" key="1">
    <source>
        <dbReference type="PROSITE" id="PS50883"/>
    </source>
</evidence>
<dbReference type="Proteomes" id="UP000677515">
    <property type="component" value="Chromosome"/>
</dbReference>
<proteinExistence type="predicted"/>
<organism evidence="2 3">
    <name type="scientific">Erwinia rhapontici</name>
    <name type="common">Pectobacterium rhapontici</name>
    <dbReference type="NCBI Taxonomy" id="55212"/>
    <lineage>
        <taxon>Bacteria</taxon>
        <taxon>Pseudomonadati</taxon>
        <taxon>Pseudomonadota</taxon>
        <taxon>Gammaproteobacteria</taxon>
        <taxon>Enterobacterales</taxon>
        <taxon>Erwiniaceae</taxon>
        <taxon>Erwinia</taxon>
    </lineage>
</organism>
<dbReference type="Gene3D" id="3.20.20.450">
    <property type="entry name" value="EAL domain"/>
    <property type="match status" value="1"/>
</dbReference>